<dbReference type="Proteomes" id="UP000191988">
    <property type="component" value="Unassembled WGS sequence"/>
</dbReference>
<reference evidence="2" key="1">
    <citation type="submission" date="2016-01" db="EMBL/GenBank/DDBJ databases">
        <authorList>
            <person name="Regsiter A."/>
            <person name="william w."/>
        </authorList>
    </citation>
    <scope>NUCLEOTIDE SEQUENCE [LARGE SCALE GENOMIC DNA]</scope>
    <source>
        <strain evidence="2">CFBP 6623</strain>
    </source>
</reference>
<gene>
    <name evidence="1" type="ORF">AGR3A_Cc210006</name>
</gene>
<protein>
    <submittedName>
        <fullName evidence="1">Uncharacterized protein</fullName>
    </submittedName>
</protein>
<accession>A0A1S7PAI4</accession>
<name>A0A1S7PAI4_9HYPH</name>
<dbReference type="AlphaFoldDB" id="A0A1S7PAI4"/>
<sequence length="71" mass="8037">MPRPRNAAVRALRAALMWPYRRQTIGLKLLPCLPGSPGAPLICQGTRYVATNGFRPSVVFVHRHRHRCSCR</sequence>
<evidence type="ECO:0000313" key="1">
    <source>
        <dbReference type="EMBL" id="CUX18161.1"/>
    </source>
</evidence>
<keyword evidence="2" id="KW-1185">Reference proteome</keyword>
<proteinExistence type="predicted"/>
<organism evidence="1 2">
    <name type="scientific">Agrobacterium tomkonis CFBP 6623</name>
    <dbReference type="NCBI Taxonomy" id="1183432"/>
    <lineage>
        <taxon>Bacteria</taxon>
        <taxon>Pseudomonadati</taxon>
        <taxon>Pseudomonadota</taxon>
        <taxon>Alphaproteobacteria</taxon>
        <taxon>Hyphomicrobiales</taxon>
        <taxon>Rhizobiaceae</taxon>
        <taxon>Rhizobium/Agrobacterium group</taxon>
        <taxon>Agrobacterium</taxon>
        <taxon>Agrobacterium tumefaciens complex</taxon>
    </lineage>
</organism>
<dbReference type="EMBL" id="FBWK01000014">
    <property type="protein sequence ID" value="CUX18161.1"/>
    <property type="molecule type" value="Genomic_DNA"/>
</dbReference>
<dbReference type="STRING" id="1183432.AGR3A_Cc210006"/>
<evidence type="ECO:0000313" key="2">
    <source>
        <dbReference type="Proteomes" id="UP000191988"/>
    </source>
</evidence>